<reference evidence="2" key="1">
    <citation type="submission" date="2013-03" db="EMBL/GenBank/DDBJ databases">
        <title>The Genome Sequence of Anopheles dirus WRAIR2.</title>
        <authorList>
            <consortium name="The Broad Institute Genomics Platform"/>
            <person name="Neafsey D.E."/>
            <person name="Walton C."/>
            <person name="Walker B."/>
            <person name="Young S.K."/>
            <person name="Zeng Q."/>
            <person name="Gargeya S."/>
            <person name="Fitzgerald M."/>
            <person name="Haas B."/>
            <person name="Abouelleil A."/>
            <person name="Allen A.W."/>
            <person name="Alvarado L."/>
            <person name="Arachchi H.M."/>
            <person name="Berlin A.M."/>
            <person name="Chapman S.B."/>
            <person name="Gainer-Dewar J."/>
            <person name="Goldberg J."/>
            <person name="Griggs A."/>
            <person name="Gujja S."/>
            <person name="Hansen M."/>
            <person name="Howarth C."/>
            <person name="Imamovic A."/>
            <person name="Ireland A."/>
            <person name="Larimer J."/>
            <person name="McCowan C."/>
            <person name="Murphy C."/>
            <person name="Pearson M."/>
            <person name="Poon T.W."/>
            <person name="Priest M."/>
            <person name="Roberts A."/>
            <person name="Saif S."/>
            <person name="Shea T."/>
            <person name="Sisk P."/>
            <person name="Sykes S."/>
            <person name="Wortman J."/>
            <person name="Nusbaum C."/>
            <person name="Birren B."/>
        </authorList>
    </citation>
    <scope>NUCLEOTIDE SEQUENCE [LARGE SCALE GENOMIC DNA]</scope>
    <source>
        <strain evidence="2">WRAIR2</strain>
    </source>
</reference>
<accession>A0A182NSV8</accession>
<dbReference type="Proteomes" id="UP000075884">
    <property type="component" value="Unassembled WGS sequence"/>
</dbReference>
<dbReference type="EnsemblMetazoa" id="ADIR010748-RA">
    <property type="protein sequence ID" value="ADIR010748-PA"/>
    <property type="gene ID" value="ADIR010748"/>
</dbReference>
<name>A0A182NSV8_9DIPT</name>
<sequence length="106" mass="12401">MKVERVREYDPAADEILGPHNYLQVVMARGYHHSEECKNLADFIEKIYMWFSVSNSYSPKGKLDFKKSYIGKDNQKQALDDMFDLMLHTTVRGKSSMQTFQKSILM</sequence>
<proteinExistence type="predicted"/>
<reference evidence="1" key="2">
    <citation type="submission" date="2020-05" db="UniProtKB">
        <authorList>
            <consortium name="EnsemblMetazoa"/>
        </authorList>
    </citation>
    <scope>IDENTIFICATION</scope>
    <source>
        <strain evidence="1">WRAIR2</strain>
    </source>
</reference>
<dbReference type="AlphaFoldDB" id="A0A182NSV8"/>
<dbReference type="VEuPathDB" id="VectorBase:ADIR010748"/>
<evidence type="ECO:0000313" key="1">
    <source>
        <dbReference type="EnsemblMetazoa" id="ADIR010748-PA"/>
    </source>
</evidence>
<keyword evidence="2" id="KW-1185">Reference proteome</keyword>
<dbReference type="STRING" id="7168.A0A182NSV8"/>
<organism evidence="1 2">
    <name type="scientific">Anopheles dirus</name>
    <dbReference type="NCBI Taxonomy" id="7168"/>
    <lineage>
        <taxon>Eukaryota</taxon>
        <taxon>Metazoa</taxon>
        <taxon>Ecdysozoa</taxon>
        <taxon>Arthropoda</taxon>
        <taxon>Hexapoda</taxon>
        <taxon>Insecta</taxon>
        <taxon>Pterygota</taxon>
        <taxon>Neoptera</taxon>
        <taxon>Endopterygota</taxon>
        <taxon>Diptera</taxon>
        <taxon>Nematocera</taxon>
        <taxon>Culicoidea</taxon>
        <taxon>Culicidae</taxon>
        <taxon>Anophelinae</taxon>
        <taxon>Anopheles</taxon>
    </lineage>
</organism>
<evidence type="ECO:0000313" key="2">
    <source>
        <dbReference type="Proteomes" id="UP000075884"/>
    </source>
</evidence>
<protein>
    <submittedName>
        <fullName evidence="1">Uncharacterized protein</fullName>
    </submittedName>
</protein>